<evidence type="ECO:0000256" key="4">
    <source>
        <dbReference type="ARBA" id="ARBA00037131"/>
    </source>
</evidence>
<dbReference type="EMBL" id="CP046056">
    <property type="protein sequence ID" value="QQD24274.1"/>
    <property type="molecule type" value="Genomic_DNA"/>
</dbReference>
<dbReference type="Proteomes" id="UP000596074">
    <property type="component" value="Chromosome"/>
</dbReference>
<keyword evidence="6" id="KW-1185">Reference proteome</keyword>
<dbReference type="SUPFAM" id="SSF52402">
    <property type="entry name" value="Adenine nucleotide alpha hydrolases-like"/>
    <property type="match status" value="2"/>
</dbReference>
<dbReference type="InterPro" id="IPR006015">
    <property type="entry name" value="Universal_stress_UspA"/>
</dbReference>
<sequence length="306" mass="34406">MLDINHILVVLDQDHPEQIALDRALWLARSLDADLTLLTRTWDAYCEDSSTLDAETRNKVKHALLQKSEHWLDSFTAEATDLTIRTEVHWQKHIHEAVLESLRQQDFDLVIKGTGPHNLLDRIFTHTDWNLLRHCPAPVMLVKSAQPWRHNRVLACIDATSPDKGHQLINDNILSYAEHLSDHFETDLHLVNAYPLVSVAFAMVPEVSAPDDIQHYIHEQHEDACEQWARKYNINADHIHIGEGDPENVVARVAEETEADLVVVGSIGRTGLAGVLIGNTAEQLVDKVNCDVIVIKPSDGVSPDAE</sequence>
<dbReference type="NCBIfam" id="NF008380">
    <property type="entry name" value="PRK11175.1"/>
    <property type="match status" value="1"/>
</dbReference>
<dbReference type="Pfam" id="PF00582">
    <property type="entry name" value="Usp"/>
    <property type="match status" value="2"/>
</dbReference>
<keyword evidence="3" id="KW-0963">Cytoplasm</keyword>
<comment type="subcellular location">
    <subcellularLocation>
        <location evidence="1">Cytoplasm</location>
    </subcellularLocation>
</comment>
<proteinExistence type="inferred from homology"/>
<accession>A0A9E8JPL1</accession>
<evidence type="ECO:0000256" key="2">
    <source>
        <dbReference type="ARBA" id="ARBA00008791"/>
    </source>
</evidence>
<comment type="function">
    <text evidence="4">Required for resistance to DNA-damaging agents.</text>
</comment>
<dbReference type="KEGG" id="vcw:GJQ55_07185"/>
<gene>
    <name evidence="5" type="primary">uspE</name>
    <name evidence="5" type="ORF">GJQ55_07185</name>
</gene>
<organism evidence="5 6">
    <name type="scientific">Venatoribacter cucullus</name>
    <dbReference type="NCBI Taxonomy" id="2661630"/>
    <lineage>
        <taxon>Bacteria</taxon>
        <taxon>Pseudomonadati</taxon>
        <taxon>Pseudomonadota</taxon>
        <taxon>Gammaproteobacteria</taxon>
        <taxon>Oceanospirillales</taxon>
        <taxon>Oceanospirillaceae</taxon>
        <taxon>Venatoribacter</taxon>
    </lineage>
</organism>
<evidence type="ECO:0000256" key="3">
    <source>
        <dbReference type="ARBA" id="ARBA00022490"/>
    </source>
</evidence>
<dbReference type="PANTHER" id="PTHR47892:SF1">
    <property type="entry name" value="UNIVERSAL STRESS PROTEIN E"/>
    <property type="match status" value="1"/>
</dbReference>
<dbReference type="PRINTS" id="PR01438">
    <property type="entry name" value="UNVRSLSTRESS"/>
</dbReference>
<comment type="similarity">
    <text evidence="2">Belongs to the universal stress protein A family.</text>
</comment>
<dbReference type="RefSeq" id="WP_228344314.1">
    <property type="nucleotide sequence ID" value="NZ_CP045550.1"/>
</dbReference>
<evidence type="ECO:0000256" key="1">
    <source>
        <dbReference type="ARBA" id="ARBA00004496"/>
    </source>
</evidence>
<dbReference type="GO" id="GO:0005737">
    <property type="term" value="C:cytoplasm"/>
    <property type="evidence" value="ECO:0007669"/>
    <property type="project" value="UniProtKB-SubCell"/>
</dbReference>
<dbReference type="InterPro" id="IPR006016">
    <property type="entry name" value="UspA"/>
</dbReference>
<dbReference type="AlphaFoldDB" id="A0A9E8JPL1"/>
<protein>
    <submittedName>
        <fullName evidence="5">Universal stress protein UspE</fullName>
    </submittedName>
</protein>
<evidence type="ECO:0000313" key="6">
    <source>
        <dbReference type="Proteomes" id="UP000596074"/>
    </source>
</evidence>
<dbReference type="Gene3D" id="3.40.50.12370">
    <property type="match status" value="1"/>
</dbReference>
<dbReference type="PANTHER" id="PTHR47892">
    <property type="entry name" value="UNIVERSAL STRESS PROTEIN E"/>
    <property type="match status" value="1"/>
</dbReference>
<evidence type="ECO:0000313" key="5">
    <source>
        <dbReference type="EMBL" id="QQD24274.1"/>
    </source>
</evidence>
<reference evidence="5 6" key="1">
    <citation type="submission" date="2019-11" db="EMBL/GenBank/DDBJ databases">
        <title>Venatorbacter sp. nov. a predator of Campylobacter and other Gram-negative bacteria.</title>
        <authorList>
            <person name="Saeedi A."/>
            <person name="Cummings N.J."/>
            <person name="Connerton I.F."/>
            <person name="Connerton P.L."/>
        </authorList>
    </citation>
    <scope>NUCLEOTIDE SEQUENCE [LARGE SCALE GENOMIC DNA]</scope>
    <source>
        <strain evidence="5">XL5</strain>
    </source>
</reference>
<name>A0A9E8JPL1_9GAMM</name>